<dbReference type="OrthoDB" id="9809052at2"/>
<protein>
    <recommendedName>
        <fullName evidence="10">Proline--tRNA ligase</fullName>
        <ecNumber evidence="10">6.1.1.15</ecNumber>
    </recommendedName>
    <alternativeName>
        <fullName evidence="10">Prolyl-tRNA synthetase</fullName>
        <shortName evidence="10">ProRS</shortName>
    </alternativeName>
</protein>
<evidence type="ECO:0000313" key="12">
    <source>
        <dbReference type="EMBL" id="RID98448.1"/>
    </source>
</evidence>
<evidence type="ECO:0000256" key="8">
    <source>
        <dbReference type="ARBA" id="ARBA00023146"/>
    </source>
</evidence>
<dbReference type="InterPro" id="IPR002314">
    <property type="entry name" value="aa-tRNA-synt_IIb"/>
</dbReference>
<sequence length="581" mass="63924">MKASQFFISTLKEAPADAEVASHQLMTRAGLIKKLGAGIYTYMPMGLRVVQKVEAIVREEMNRAGAVELSMPVVQPAELWQETKRFETMGPELLRIQDRHGRDYVVQPTSEEVVTDIARQELRSYKQLPRNFYQIQTKFRDERRPRFGLMRGREFTMKDAYSFDRDVDAAKASYQVMAQAYRRIFDRFGLRYRAVAADSGAIGGDLSEEFQVIAATGEDAIVYCPGSEYAANMEKAEALAPAGPRPAPAHSMAKTPTPGKATCADVAALLNLPLQNTVKSLVLATDETNQAGEIVRSQVWLLLLRGDHDMNEIKVGKLPGLDAGFRFATLAEIKAHFGCEPGYLGPIGLLQPVRVVVDREVAVMADWVCGANTPDFHWTGVNWGRDLPEPELVADIRNVVAGDASPDGAGPLAIERGIEVGHVFYLGTKYSRAMNATFLGEDGKPAFFEMGCYGIGITRLPAAAIEQNHDERGIIWPDAIAPFTVVLCAITPDRFPEVKVAAEQLYVQLLAAGVDVILDDRGERPGAMFADWELIGVPHRVTIGDRGLKEGLVEYQHRRDTGATKIALTDILAHLKGQLSK</sequence>
<comment type="function">
    <text evidence="10">Catalyzes the attachment of proline to tRNA(Pro) in a two-step reaction: proline is first activated by ATP to form Pro-AMP and then transferred to the acceptor end of tRNA(Pro). As ProRS can inadvertently accommodate and process non-cognate amino acids such as alanine and cysteine, to avoid such errors it has two additional distinct editing activities against alanine. One activity is designated as 'pretransfer' editing and involves the tRNA(Pro)-independent hydrolysis of activated Ala-AMP. The other activity is designated 'posttransfer' editing and involves deacylation of mischarged Ala-tRNA(Pro). The misacylated Cys-tRNA(Pro) is not edited by ProRS.</text>
</comment>
<comment type="subunit">
    <text evidence="2 10">Homodimer.</text>
</comment>
<dbReference type="PANTHER" id="PTHR42753">
    <property type="entry name" value="MITOCHONDRIAL RIBOSOME PROTEIN L39/PROLYL-TRNA LIGASE FAMILY MEMBER"/>
    <property type="match status" value="1"/>
</dbReference>
<dbReference type="InterPro" id="IPR036621">
    <property type="entry name" value="Anticodon-bd_dom_sf"/>
</dbReference>
<comment type="catalytic activity">
    <reaction evidence="9 10">
        <text>tRNA(Pro) + L-proline + ATP = L-prolyl-tRNA(Pro) + AMP + diphosphate</text>
        <dbReference type="Rhea" id="RHEA:14305"/>
        <dbReference type="Rhea" id="RHEA-COMP:9700"/>
        <dbReference type="Rhea" id="RHEA-COMP:9702"/>
        <dbReference type="ChEBI" id="CHEBI:30616"/>
        <dbReference type="ChEBI" id="CHEBI:33019"/>
        <dbReference type="ChEBI" id="CHEBI:60039"/>
        <dbReference type="ChEBI" id="CHEBI:78442"/>
        <dbReference type="ChEBI" id="CHEBI:78532"/>
        <dbReference type="ChEBI" id="CHEBI:456215"/>
        <dbReference type="EC" id="6.1.1.15"/>
    </reaction>
</comment>
<dbReference type="Gene3D" id="3.30.930.10">
    <property type="entry name" value="Bira Bifunctional Protein, Domain 2"/>
    <property type="match status" value="2"/>
</dbReference>
<organism evidence="12 13">
    <name type="scientific">Simplicispira hankyongi</name>
    <dbReference type="NCBI Taxonomy" id="2315688"/>
    <lineage>
        <taxon>Bacteria</taxon>
        <taxon>Pseudomonadati</taxon>
        <taxon>Pseudomonadota</taxon>
        <taxon>Betaproteobacteria</taxon>
        <taxon>Burkholderiales</taxon>
        <taxon>Comamonadaceae</taxon>
        <taxon>Simplicispira</taxon>
    </lineage>
</organism>
<dbReference type="PANTHER" id="PTHR42753:SF2">
    <property type="entry name" value="PROLINE--TRNA LIGASE"/>
    <property type="match status" value="1"/>
</dbReference>
<dbReference type="Pfam" id="PF03129">
    <property type="entry name" value="HGTP_anticodon"/>
    <property type="match status" value="1"/>
</dbReference>
<comment type="subcellular location">
    <subcellularLocation>
        <location evidence="1 10">Cytoplasm</location>
    </subcellularLocation>
</comment>
<dbReference type="SUPFAM" id="SSF52954">
    <property type="entry name" value="Class II aaRS ABD-related"/>
    <property type="match status" value="1"/>
</dbReference>
<evidence type="ECO:0000256" key="3">
    <source>
        <dbReference type="ARBA" id="ARBA00022490"/>
    </source>
</evidence>
<keyword evidence="7 10" id="KW-0648">Protein biosynthesis</keyword>
<dbReference type="PROSITE" id="PS50862">
    <property type="entry name" value="AA_TRNA_LIGASE_II"/>
    <property type="match status" value="1"/>
</dbReference>
<dbReference type="SUPFAM" id="SSF55826">
    <property type="entry name" value="YbaK/ProRS associated domain"/>
    <property type="match status" value="1"/>
</dbReference>
<evidence type="ECO:0000313" key="13">
    <source>
        <dbReference type="Proteomes" id="UP000266302"/>
    </source>
</evidence>
<dbReference type="PIRSF" id="PIRSF001535">
    <property type="entry name" value="ProRS_1"/>
    <property type="match status" value="1"/>
</dbReference>
<dbReference type="GO" id="GO:0002161">
    <property type="term" value="F:aminoacyl-tRNA deacylase activity"/>
    <property type="evidence" value="ECO:0007669"/>
    <property type="project" value="InterPro"/>
</dbReference>
<dbReference type="InterPro" id="IPR033730">
    <property type="entry name" value="ProRS_core_prok"/>
</dbReference>
<name>A0A398CBY7_9BURK</name>
<dbReference type="GO" id="GO:0005524">
    <property type="term" value="F:ATP binding"/>
    <property type="evidence" value="ECO:0007669"/>
    <property type="project" value="UniProtKB-UniRule"/>
</dbReference>
<evidence type="ECO:0000256" key="4">
    <source>
        <dbReference type="ARBA" id="ARBA00022598"/>
    </source>
</evidence>
<dbReference type="GO" id="GO:0005829">
    <property type="term" value="C:cytosol"/>
    <property type="evidence" value="ECO:0007669"/>
    <property type="project" value="TreeGrafter"/>
</dbReference>
<dbReference type="SUPFAM" id="SSF55681">
    <property type="entry name" value="Class II aaRS and biotin synthetases"/>
    <property type="match status" value="1"/>
</dbReference>
<keyword evidence="3 10" id="KW-0963">Cytoplasm</keyword>
<dbReference type="InterPro" id="IPR023717">
    <property type="entry name" value="Pro-tRNA-Synthase_IIa_type1"/>
</dbReference>
<dbReference type="FunFam" id="3.30.930.10:FF:000042">
    <property type="entry name" value="probable proline--tRNA ligase, mitochondrial"/>
    <property type="match status" value="1"/>
</dbReference>
<keyword evidence="5 10" id="KW-0547">Nucleotide-binding</keyword>
<feature type="domain" description="Aminoacyl-transfer RNA synthetases class-II family profile" evidence="11">
    <location>
        <begin position="38"/>
        <end position="477"/>
    </location>
</feature>
<gene>
    <name evidence="10" type="primary">proS</name>
    <name evidence="12" type="ORF">D3F03_09445</name>
</gene>
<comment type="similarity">
    <text evidence="10">Belongs to the class-II aminoacyl-tRNA synthetase family. ProS type 1 subfamily.</text>
</comment>
<dbReference type="NCBIfam" id="NF006625">
    <property type="entry name" value="PRK09194.1"/>
    <property type="match status" value="1"/>
</dbReference>
<dbReference type="CDD" id="cd04334">
    <property type="entry name" value="ProRS-INS"/>
    <property type="match status" value="1"/>
</dbReference>
<dbReference type="InterPro" id="IPR036754">
    <property type="entry name" value="YbaK/aa-tRNA-synt-asso_dom_sf"/>
</dbReference>
<dbReference type="CDD" id="cd00779">
    <property type="entry name" value="ProRS_core_prok"/>
    <property type="match status" value="1"/>
</dbReference>
<keyword evidence="13" id="KW-1185">Reference proteome</keyword>
<dbReference type="InterPro" id="IPR002316">
    <property type="entry name" value="Pro-tRNA-ligase_IIa"/>
</dbReference>
<dbReference type="InterPro" id="IPR004500">
    <property type="entry name" value="Pro-tRNA-synth_IIa_bac-type"/>
</dbReference>
<evidence type="ECO:0000256" key="2">
    <source>
        <dbReference type="ARBA" id="ARBA00011738"/>
    </source>
</evidence>
<dbReference type="InterPro" id="IPR007214">
    <property type="entry name" value="YbaK/aa-tRNA-synth-assoc-dom"/>
</dbReference>
<accession>A0A398CBY7</accession>
<dbReference type="Pfam" id="PF00587">
    <property type="entry name" value="tRNA-synt_2b"/>
    <property type="match status" value="1"/>
</dbReference>
<dbReference type="Pfam" id="PF04073">
    <property type="entry name" value="tRNA_edit"/>
    <property type="match status" value="1"/>
</dbReference>
<dbReference type="AlphaFoldDB" id="A0A398CBY7"/>
<dbReference type="EMBL" id="QXJC01000003">
    <property type="protein sequence ID" value="RID98448.1"/>
    <property type="molecule type" value="Genomic_DNA"/>
</dbReference>
<dbReference type="InterPro" id="IPR045864">
    <property type="entry name" value="aa-tRNA-synth_II/BPL/LPL"/>
</dbReference>
<evidence type="ECO:0000256" key="6">
    <source>
        <dbReference type="ARBA" id="ARBA00022840"/>
    </source>
</evidence>
<dbReference type="HAMAP" id="MF_01569">
    <property type="entry name" value="Pro_tRNA_synth_type1"/>
    <property type="match status" value="1"/>
</dbReference>
<comment type="domain">
    <text evidence="10">Consists of three domains: the N-terminal catalytic domain, the editing domain and the C-terminal anticodon-binding domain.</text>
</comment>
<dbReference type="EC" id="6.1.1.15" evidence="10"/>
<evidence type="ECO:0000259" key="11">
    <source>
        <dbReference type="PROSITE" id="PS50862"/>
    </source>
</evidence>
<evidence type="ECO:0000256" key="5">
    <source>
        <dbReference type="ARBA" id="ARBA00022741"/>
    </source>
</evidence>
<comment type="caution">
    <text evidence="12">The sequence shown here is derived from an EMBL/GenBank/DDBJ whole genome shotgun (WGS) entry which is preliminary data.</text>
</comment>
<keyword evidence="6 10" id="KW-0067">ATP-binding</keyword>
<dbReference type="GO" id="GO:0006433">
    <property type="term" value="P:prolyl-tRNA aminoacylation"/>
    <property type="evidence" value="ECO:0007669"/>
    <property type="project" value="UniProtKB-UniRule"/>
</dbReference>
<evidence type="ECO:0000256" key="9">
    <source>
        <dbReference type="ARBA" id="ARBA00047671"/>
    </source>
</evidence>
<evidence type="ECO:0000256" key="1">
    <source>
        <dbReference type="ARBA" id="ARBA00004496"/>
    </source>
</evidence>
<keyword evidence="8 10" id="KW-0030">Aminoacyl-tRNA synthetase</keyword>
<dbReference type="InterPro" id="IPR044140">
    <property type="entry name" value="ProRS_anticodon_short"/>
</dbReference>
<dbReference type="Gene3D" id="3.40.50.800">
    <property type="entry name" value="Anticodon-binding domain"/>
    <property type="match status" value="1"/>
</dbReference>
<dbReference type="PRINTS" id="PR01046">
    <property type="entry name" value="TRNASYNTHPRO"/>
</dbReference>
<dbReference type="InterPro" id="IPR006195">
    <property type="entry name" value="aa-tRNA-synth_II"/>
</dbReference>
<keyword evidence="4 10" id="KW-0436">Ligase</keyword>
<evidence type="ECO:0000256" key="10">
    <source>
        <dbReference type="HAMAP-Rule" id="MF_01569"/>
    </source>
</evidence>
<dbReference type="Proteomes" id="UP000266302">
    <property type="component" value="Unassembled WGS sequence"/>
</dbReference>
<dbReference type="InterPro" id="IPR050062">
    <property type="entry name" value="Pro-tRNA_synthetase"/>
</dbReference>
<evidence type="ECO:0000256" key="7">
    <source>
        <dbReference type="ARBA" id="ARBA00022917"/>
    </source>
</evidence>
<dbReference type="Gene3D" id="3.90.960.10">
    <property type="entry name" value="YbaK/aminoacyl-tRNA synthetase-associated domain"/>
    <property type="match status" value="1"/>
</dbReference>
<dbReference type="CDD" id="cd00861">
    <property type="entry name" value="ProRS_anticodon_short"/>
    <property type="match status" value="1"/>
</dbReference>
<dbReference type="RefSeq" id="WP_119109113.1">
    <property type="nucleotide sequence ID" value="NZ_QXJC01000003.1"/>
</dbReference>
<proteinExistence type="inferred from homology"/>
<dbReference type="GO" id="GO:0004827">
    <property type="term" value="F:proline-tRNA ligase activity"/>
    <property type="evidence" value="ECO:0007669"/>
    <property type="project" value="UniProtKB-UniRule"/>
</dbReference>
<reference evidence="12 13" key="1">
    <citation type="submission" date="2018-09" db="EMBL/GenBank/DDBJ databases">
        <title>Draft genome of Simplicispira sp. NY-02.</title>
        <authorList>
            <person name="Im W.T."/>
        </authorList>
    </citation>
    <scope>NUCLEOTIDE SEQUENCE [LARGE SCALE GENOMIC DNA]</scope>
    <source>
        <strain evidence="12 13">NY-02</strain>
    </source>
</reference>
<dbReference type="NCBIfam" id="TIGR00409">
    <property type="entry name" value="proS_fam_II"/>
    <property type="match status" value="1"/>
</dbReference>
<dbReference type="InterPro" id="IPR004154">
    <property type="entry name" value="Anticodon-bd"/>
</dbReference>